<feature type="region of interest" description="Disordered" evidence="2">
    <location>
        <begin position="1"/>
        <end position="39"/>
    </location>
</feature>
<feature type="compositionally biased region" description="Low complexity" evidence="2">
    <location>
        <begin position="18"/>
        <end position="30"/>
    </location>
</feature>
<dbReference type="Proteomes" id="UP000039865">
    <property type="component" value="Unassembled WGS sequence"/>
</dbReference>
<feature type="compositionally biased region" description="Polar residues" evidence="2">
    <location>
        <begin position="1"/>
        <end position="17"/>
    </location>
</feature>
<feature type="coiled-coil region" evidence="1">
    <location>
        <begin position="414"/>
        <end position="473"/>
    </location>
</feature>
<feature type="compositionally biased region" description="Basic residues" evidence="2">
    <location>
        <begin position="79"/>
        <end position="92"/>
    </location>
</feature>
<dbReference type="EMBL" id="CCKQ01003319">
    <property type="protein sequence ID" value="CDW74442.1"/>
    <property type="molecule type" value="Genomic_DNA"/>
</dbReference>
<keyword evidence="4" id="KW-1185">Reference proteome</keyword>
<feature type="region of interest" description="Disordered" evidence="2">
    <location>
        <begin position="202"/>
        <end position="225"/>
    </location>
</feature>
<sequence>MSLQALVQPSIDSIQTDNTQSQTHSQHNQSINVQDQSNVSYNPYQNNFEDHDKMRDSILTNNNKQNVGGEIGGVDIQKKMQKRRKLRKKTRNGPRNDSQNKNPLLSVDYAIKHDSSNDKLNISVDSKMKKNLIPFKIYMGEINQYQDIQKVQKGSTQVNLSNRFSRSKLPPLQDHKKRNRSPLSIINTVIPMEKSVIIQTKPKSTKGKGNLNRSLDAVEPEPEDLNTTSNLINSSNQDHLNSHSFLYPENYKSLSTIQIQQPVSLGQAKRLNHEKDYQLQQVHNRIRVLQMEEERTLKKIDETRKKAKFWLDIQKKAHISHITNSMIKNQSKSEIQSLIMERKESVKRIDPQEQINKMVLKKQEQVKAIRDQSKQFSKEIEQQAAMEIYQNMKRSRKIRHEVEQAQVFVDKAKRDKINNALNKKEQEFRNERKEIKQKEKALKKLSMLEGILLNKLQETSKFQRETIEELSQSKYLNISSQHISLKQTSRASQLNYKRNNNTFNNVSQDNIAVGSKELRTRRNSLERYKSLETENTNTNESMEGQSELNDVKVKQNI</sequence>
<gene>
    <name evidence="3" type="primary">Contig7479.g7989</name>
    <name evidence="3" type="ORF">STYLEM_3421</name>
</gene>
<dbReference type="AlphaFoldDB" id="A0A077ZXX1"/>
<evidence type="ECO:0000313" key="3">
    <source>
        <dbReference type="EMBL" id="CDW74442.1"/>
    </source>
</evidence>
<evidence type="ECO:0000313" key="4">
    <source>
        <dbReference type="Proteomes" id="UP000039865"/>
    </source>
</evidence>
<evidence type="ECO:0000256" key="2">
    <source>
        <dbReference type="SAM" id="MobiDB-lite"/>
    </source>
</evidence>
<name>A0A077ZXX1_STYLE</name>
<reference evidence="3 4" key="1">
    <citation type="submission" date="2014-06" db="EMBL/GenBank/DDBJ databases">
        <authorList>
            <person name="Swart Estienne"/>
        </authorList>
    </citation>
    <scope>NUCLEOTIDE SEQUENCE [LARGE SCALE GENOMIC DNA]</scope>
    <source>
        <strain evidence="3 4">130c</strain>
    </source>
</reference>
<protein>
    <submittedName>
        <fullName evidence="3">Uncharacterized protein</fullName>
    </submittedName>
</protein>
<dbReference type="InParanoid" id="A0A077ZXX1"/>
<organism evidence="3 4">
    <name type="scientific">Stylonychia lemnae</name>
    <name type="common">Ciliate</name>
    <dbReference type="NCBI Taxonomy" id="5949"/>
    <lineage>
        <taxon>Eukaryota</taxon>
        <taxon>Sar</taxon>
        <taxon>Alveolata</taxon>
        <taxon>Ciliophora</taxon>
        <taxon>Intramacronucleata</taxon>
        <taxon>Spirotrichea</taxon>
        <taxon>Stichotrichia</taxon>
        <taxon>Sporadotrichida</taxon>
        <taxon>Oxytrichidae</taxon>
        <taxon>Stylonychinae</taxon>
        <taxon>Stylonychia</taxon>
    </lineage>
</organism>
<feature type="region of interest" description="Disordered" evidence="2">
    <location>
        <begin position="531"/>
        <end position="557"/>
    </location>
</feature>
<accession>A0A077ZXX1</accession>
<feature type="region of interest" description="Disordered" evidence="2">
    <location>
        <begin position="76"/>
        <end position="104"/>
    </location>
</feature>
<keyword evidence="1" id="KW-0175">Coiled coil</keyword>
<feature type="compositionally biased region" description="Polar residues" evidence="2">
    <location>
        <begin position="93"/>
        <end position="103"/>
    </location>
</feature>
<evidence type="ECO:0000256" key="1">
    <source>
        <dbReference type="SAM" id="Coils"/>
    </source>
</evidence>
<proteinExistence type="predicted"/>